<dbReference type="SUPFAM" id="SSF56935">
    <property type="entry name" value="Porins"/>
    <property type="match status" value="1"/>
</dbReference>
<reference evidence="14" key="1">
    <citation type="submission" date="2023-08" db="EMBL/GenBank/DDBJ databases">
        <title>Emergence of clinically-relevant ST2 carbapenem-resistant Acinetobacter baumannii strains in hospital sewages in Zhejiang, East of China.</title>
        <authorList>
            <person name="Kaichao C."/>
            <person name="Zhang R."/>
        </authorList>
    </citation>
    <scope>NUCLEOTIDE SEQUENCE</scope>
    <source>
        <strain evidence="14">M-SY-60</strain>
    </source>
</reference>
<gene>
    <name evidence="14" type="ORF">RFH51_10550</name>
</gene>
<dbReference type="InterPro" id="IPR037066">
    <property type="entry name" value="Plug_dom_sf"/>
</dbReference>
<dbReference type="GO" id="GO:0015891">
    <property type="term" value="P:siderophore transport"/>
    <property type="evidence" value="ECO:0007669"/>
    <property type="project" value="InterPro"/>
</dbReference>
<keyword evidence="9 10" id="KW-0998">Cell outer membrane</keyword>
<dbReference type="GO" id="GO:0038023">
    <property type="term" value="F:signaling receptor activity"/>
    <property type="evidence" value="ECO:0007669"/>
    <property type="project" value="InterPro"/>
</dbReference>
<dbReference type="InterPro" id="IPR010105">
    <property type="entry name" value="TonB_sidphr_rcpt"/>
</dbReference>
<keyword evidence="6 11" id="KW-0798">TonB box</keyword>
<evidence type="ECO:0000256" key="8">
    <source>
        <dbReference type="ARBA" id="ARBA00023170"/>
    </source>
</evidence>
<evidence type="ECO:0000256" key="2">
    <source>
        <dbReference type="ARBA" id="ARBA00009810"/>
    </source>
</evidence>
<comment type="subcellular location">
    <subcellularLocation>
        <location evidence="1 10">Cell outer membrane</location>
        <topology evidence="1 10">Multi-pass membrane protein</topology>
    </subcellularLocation>
</comment>
<dbReference type="GO" id="GO:0015344">
    <property type="term" value="F:siderophore uptake transmembrane transporter activity"/>
    <property type="evidence" value="ECO:0007669"/>
    <property type="project" value="TreeGrafter"/>
</dbReference>
<comment type="similarity">
    <text evidence="2 10 11">Belongs to the TonB-dependent receptor family.</text>
</comment>
<dbReference type="InterPro" id="IPR012910">
    <property type="entry name" value="Plug_dom"/>
</dbReference>
<dbReference type="Pfam" id="PF07715">
    <property type="entry name" value="Plug"/>
    <property type="match status" value="1"/>
</dbReference>
<dbReference type="InterPro" id="IPR039426">
    <property type="entry name" value="TonB-dep_rcpt-like"/>
</dbReference>
<proteinExistence type="inferred from homology"/>
<name>A0AAW8JHM0_9GAMM</name>
<evidence type="ECO:0000313" key="14">
    <source>
        <dbReference type="EMBL" id="MDQ9071898.1"/>
    </source>
</evidence>
<dbReference type="PANTHER" id="PTHR32552:SF84">
    <property type="entry name" value="TONB-DEPENDENT RECEPTOR-RELATED"/>
    <property type="match status" value="1"/>
</dbReference>
<dbReference type="EMBL" id="JAVIDA010000012">
    <property type="protein sequence ID" value="MDQ9071898.1"/>
    <property type="molecule type" value="Genomic_DNA"/>
</dbReference>
<sequence length="787" mass="86615">MQFIQSNISKIGTRKLVQRNSNLSQQRFEQTALAQQTALPSNPAIQAKGLILTASLFGLMAIPAYSFAAENEAATQSTDQPTELPKMQVTAQAESAEQGLHLNQVNRVGSSLNLKANETPATVETYTQEQMQQKGLRTVKDAFSNITGAIVGNVPGNPAVLSMRGFTGSANSVLIDGVRIAESTMMMRDLDSWKYEKIEVLKGPASVLYGLGSLGGTVNMITRKPSLEHAETDGMLSYGSFNTVRAALSTNKPVNDSTAVLFHASYSDSDSLYDIDDQDTKKVSVGTGLLYQPNDALSMLFTLDHDYDKQDSTYQGSPVLPANVAKNPSSILKSKDPEHSILDKSIRHRNYNPDGAYSSSESTTLNWTTDYKLGSGWTLNNVLSYFKANRDFFEAPNQTYNAQTGKFDRDIERITHDHEFWSNRLSLSNDSNLFGKYRNRFSLGAEYNHTDLTSLRQFANFGSIDPFSPQGQVGQMPSTSSSIWDSAGGNSIYKSKLTTTSVFAEDAFNLTPDWLLVGGVRFDHIDAERNVIDLYAKTQSKFNPTFNPVSWRVGSIYNITPDVQVYGQYSTAITPVSSLLLISSSRADFKLSEGKSAETGFKASLFDGKTDVIGSIYWIELNDILTRDPQNTSLTVQGGSQTSRGAELTASTQLTSQLRADLGLAWVDAKYHDLLEPGGDRTGNRPVNVPKKVANASINYKFNAVPVSLTAYAKYVDGFYTDTANTYYVKGHTTLDASISYELKNMTFTLWGRNLSNEYYGEYSGYSPTQIFIGAPRSVELAMTFKY</sequence>
<dbReference type="Gene3D" id="2.170.130.10">
    <property type="entry name" value="TonB-dependent receptor, plug domain"/>
    <property type="match status" value="1"/>
</dbReference>
<feature type="domain" description="TonB-dependent receptor plug" evidence="13">
    <location>
        <begin position="116"/>
        <end position="217"/>
    </location>
</feature>
<dbReference type="GO" id="GO:0009279">
    <property type="term" value="C:cell outer membrane"/>
    <property type="evidence" value="ECO:0007669"/>
    <property type="project" value="UniProtKB-SubCell"/>
</dbReference>
<dbReference type="InterPro" id="IPR036942">
    <property type="entry name" value="Beta-barrel_TonB_sf"/>
</dbReference>
<evidence type="ECO:0000256" key="10">
    <source>
        <dbReference type="PROSITE-ProRule" id="PRU01360"/>
    </source>
</evidence>
<keyword evidence="5 10" id="KW-0812">Transmembrane</keyword>
<evidence type="ECO:0000259" key="12">
    <source>
        <dbReference type="Pfam" id="PF00593"/>
    </source>
</evidence>
<organism evidence="14 15">
    <name type="scientific">Acinetobacter gerneri</name>
    <dbReference type="NCBI Taxonomy" id="202952"/>
    <lineage>
        <taxon>Bacteria</taxon>
        <taxon>Pseudomonadati</taxon>
        <taxon>Pseudomonadota</taxon>
        <taxon>Gammaproteobacteria</taxon>
        <taxon>Moraxellales</taxon>
        <taxon>Moraxellaceae</taxon>
        <taxon>Acinetobacter</taxon>
    </lineage>
</organism>
<evidence type="ECO:0000256" key="4">
    <source>
        <dbReference type="ARBA" id="ARBA00022452"/>
    </source>
</evidence>
<accession>A0AAW8JHM0</accession>
<evidence type="ECO:0000256" key="5">
    <source>
        <dbReference type="ARBA" id="ARBA00022692"/>
    </source>
</evidence>
<evidence type="ECO:0000256" key="6">
    <source>
        <dbReference type="ARBA" id="ARBA00023077"/>
    </source>
</evidence>
<dbReference type="RefSeq" id="WP_308956401.1">
    <property type="nucleotide sequence ID" value="NZ_JAVICY010000015.1"/>
</dbReference>
<dbReference type="Gene3D" id="2.40.170.20">
    <property type="entry name" value="TonB-dependent receptor, beta-barrel domain"/>
    <property type="match status" value="1"/>
</dbReference>
<evidence type="ECO:0000313" key="15">
    <source>
        <dbReference type="Proteomes" id="UP001243195"/>
    </source>
</evidence>
<dbReference type="PROSITE" id="PS52016">
    <property type="entry name" value="TONB_DEPENDENT_REC_3"/>
    <property type="match status" value="1"/>
</dbReference>
<dbReference type="InterPro" id="IPR000531">
    <property type="entry name" value="Beta-barrel_TonB"/>
</dbReference>
<keyword evidence="3 10" id="KW-0813">Transport</keyword>
<evidence type="ECO:0000256" key="11">
    <source>
        <dbReference type="RuleBase" id="RU003357"/>
    </source>
</evidence>
<dbReference type="NCBIfam" id="TIGR01783">
    <property type="entry name" value="TonB-siderophor"/>
    <property type="match status" value="1"/>
</dbReference>
<dbReference type="PANTHER" id="PTHR32552">
    <property type="entry name" value="FERRICHROME IRON RECEPTOR-RELATED"/>
    <property type="match status" value="1"/>
</dbReference>
<comment type="caution">
    <text evidence="14">The sequence shown here is derived from an EMBL/GenBank/DDBJ whole genome shotgun (WGS) entry which is preliminary data.</text>
</comment>
<evidence type="ECO:0000256" key="1">
    <source>
        <dbReference type="ARBA" id="ARBA00004571"/>
    </source>
</evidence>
<keyword evidence="7 10" id="KW-0472">Membrane</keyword>
<dbReference type="CDD" id="cd01347">
    <property type="entry name" value="ligand_gated_channel"/>
    <property type="match status" value="1"/>
</dbReference>
<feature type="domain" description="TonB-dependent receptor-like beta-barrel" evidence="12">
    <location>
        <begin position="345"/>
        <end position="755"/>
    </location>
</feature>
<evidence type="ECO:0000256" key="3">
    <source>
        <dbReference type="ARBA" id="ARBA00022448"/>
    </source>
</evidence>
<dbReference type="Pfam" id="PF00593">
    <property type="entry name" value="TonB_dep_Rec_b-barrel"/>
    <property type="match status" value="1"/>
</dbReference>
<evidence type="ECO:0000256" key="9">
    <source>
        <dbReference type="ARBA" id="ARBA00023237"/>
    </source>
</evidence>
<keyword evidence="8 14" id="KW-0675">Receptor</keyword>
<dbReference type="AlphaFoldDB" id="A0AAW8JHM0"/>
<keyword evidence="4 10" id="KW-1134">Transmembrane beta strand</keyword>
<dbReference type="Proteomes" id="UP001243195">
    <property type="component" value="Unassembled WGS sequence"/>
</dbReference>
<evidence type="ECO:0000256" key="7">
    <source>
        <dbReference type="ARBA" id="ARBA00023136"/>
    </source>
</evidence>
<evidence type="ECO:0000259" key="13">
    <source>
        <dbReference type="Pfam" id="PF07715"/>
    </source>
</evidence>
<protein>
    <submittedName>
        <fullName evidence="14">TonB-dependent receptor</fullName>
    </submittedName>
</protein>